<dbReference type="Proteomes" id="UP000006545">
    <property type="component" value="Chromosome"/>
</dbReference>
<dbReference type="Gene3D" id="2.10.109.10">
    <property type="entry name" value="Umud Fragment, subunit A"/>
    <property type="match status" value="2"/>
</dbReference>
<feature type="transmembrane region" description="Helical" evidence="7">
    <location>
        <begin position="12"/>
        <end position="33"/>
    </location>
</feature>
<reference evidence="10" key="1">
    <citation type="submission" date="2011-04" db="EMBL/GenBank/DDBJ databases">
        <title>The complete genome of Porphyromonas asaccharolytica DSM 20707.</title>
        <authorList>
            <person name="Lucas S."/>
            <person name="Han J."/>
            <person name="Lapidus A."/>
            <person name="Bruce D."/>
            <person name="Goodwin L."/>
            <person name="Pitluck S."/>
            <person name="Peters L."/>
            <person name="Kyrpides N."/>
            <person name="Mavromatis K."/>
            <person name="Ivanova N."/>
            <person name="Ovchinnikova G."/>
            <person name="Pagani I."/>
            <person name="Lu M."/>
            <person name="Detter J.C."/>
            <person name="Tapia R."/>
            <person name="Han C."/>
            <person name="Land M."/>
            <person name="Hauser L."/>
            <person name="Markowitz V."/>
            <person name="Cheng J.-F."/>
            <person name="Hugenholtz P."/>
            <person name="Woyke T."/>
            <person name="Wu D."/>
            <person name="Gronow S."/>
            <person name="Wellnitz S."/>
            <person name="Brambilla E."/>
            <person name="Klenk H.-P."/>
            <person name="Eisen J.A."/>
        </authorList>
    </citation>
    <scope>NUCLEOTIDE SEQUENCE [LARGE SCALE GENOMIC DNA]</scope>
    <source>
        <strain evidence="10">ATCC 25260 / DSM 20707 / VPI 4198</strain>
    </source>
</reference>
<evidence type="ECO:0000256" key="6">
    <source>
        <dbReference type="PIRSR" id="PIRSR600223-1"/>
    </source>
</evidence>
<evidence type="ECO:0000256" key="5">
    <source>
        <dbReference type="ARBA" id="ARBA00022801"/>
    </source>
</evidence>
<sequence length="472" mass="54594">MKMKLHWQDKSLFQKIVAIIVPILYLLFCILWAGPFWLIFLPFIVDYYFTKLINWSWYRNIKNKTLRGFVSLLADLLWAVIGVHLLSIFFIQNFAIPTSSLEKTLLVGDYLFVDKVTYGPRMPMTPLQVPLTQNRFLGRESYLSKPQLSYKRLKGIRKVQRGDLVVFNFPTGDTVTTKVTNPDYYYLKEMYGGRAALEAQPEVFGKIVYRPVDRRDHYVKRCVGLPGDLIEIRNNDIYIDGKLQERPEHMQLNYWVCTRGGRFSAEELKHLGISLDDQHIVSASRLTTADLEEMGLTGVDLSDVQALYLLPLTETMRQQLASDSRVAKIVVSQDPNTNLYPVGYDLGWTRDNYGPLQIPRKGLTIELTPDALALYSRCIHNYEGHALEQRPDGTILIDGQPATHYTFGMDYYYMMGDNRHNSADSRYWGFVPEDHIVGRPALLWLSLDKDLGLWNGKIRWRRMMHTIHGQPL</sequence>
<dbReference type="KEGG" id="pah:Poras_1009"/>
<dbReference type="GO" id="GO:0016020">
    <property type="term" value="C:membrane"/>
    <property type="evidence" value="ECO:0007669"/>
    <property type="project" value="UniProtKB-SubCell"/>
</dbReference>
<protein>
    <recommendedName>
        <fullName evidence="4 7">Signal peptidase I</fullName>
        <ecNumber evidence="3 7">3.4.21.89</ecNumber>
    </recommendedName>
</protein>
<evidence type="ECO:0000313" key="10">
    <source>
        <dbReference type="Proteomes" id="UP000006545"/>
    </source>
</evidence>
<feature type="transmembrane region" description="Helical" evidence="7">
    <location>
        <begin position="39"/>
        <end position="57"/>
    </location>
</feature>
<feature type="transmembrane region" description="Helical" evidence="7">
    <location>
        <begin position="69"/>
        <end position="91"/>
    </location>
</feature>
<dbReference type="PRINTS" id="PR00727">
    <property type="entry name" value="LEADERPTASE"/>
</dbReference>
<evidence type="ECO:0000256" key="3">
    <source>
        <dbReference type="ARBA" id="ARBA00013208"/>
    </source>
</evidence>
<dbReference type="PANTHER" id="PTHR43390:SF1">
    <property type="entry name" value="CHLOROPLAST PROCESSING PEPTIDASE"/>
    <property type="match status" value="1"/>
</dbReference>
<dbReference type="Pfam" id="PF10502">
    <property type="entry name" value="Peptidase_S26"/>
    <property type="match status" value="2"/>
</dbReference>
<dbReference type="InterPro" id="IPR019758">
    <property type="entry name" value="Pept_S26A_signal_pept_1_CS"/>
</dbReference>
<dbReference type="AlphaFoldDB" id="F4KKM7"/>
<feature type="active site" evidence="6">
    <location>
        <position position="220"/>
    </location>
</feature>
<feature type="domain" description="Peptidase S26" evidence="8">
    <location>
        <begin position="75"/>
        <end position="248"/>
    </location>
</feature>
<dbReference type="NCBIfam" id="TIGR02227">
    <property type="entry name" value="sigpep_I_bact"/>
    <property type="match status" value="1"/>
</dbReference>
<keyword evidence="7" id="KW-0645">Protease</keyword>
<dbReference type="GO" id="GO:0006465">
    <property type="term" value="P:signal peptide processing"/>
    <property type="evidence" value="ECO:0007669"/>
    <property type="project" value="InterPro"/>
</dbReference>
<proteinExistence type="inferred from homology"/>
<dbReference type="SUPFAM" id="SSF51306">
    <property type="entry name" value="LexA/Signal peptidase"/>
    <property type="match status" value="1"/>
</dbReference>
<keyword evidence="7" id="KW-0812">Transmembrane</keyword>
<dbReference type="GO" id="GO:0004252">
    <property type="term" value="F:serine-type endopeptidase activity"/>
    <property type="evidence" value="ECO:0007669"/>
    <property type="project" value="InterPro"/>
</dbReference>
<dbReference type="PANTHER" id="PTHR43390">
    <property type="entry name" value="SIGNAL PEPTIDASE I"/>
    <property type="match status" value="1"/>
</dbReference>
<evidence type="ECO:0000259" key="8">
    <source>
        <dbReference type="Pfam" id="PF10502"/>
    </source>
</evidence>
<organism evidence="9 10">
    <name type="scientific">Porphyromonas asaccharolytica (strain ATCC 25260 / DSM 20707 / BCRC 10618 / CCUG 7834 / JCM 6326 / LMG 13178 / VPI 4198 / B440)</name>
    <name type="common">Bacteroides asaccharolyticus</name>
    <dbReference type="NCBI Taxonomy" id="879243"/>
    <lineage>
        <taxon>Bacteria</taxon>
        <taxon>Pseudomonadati</taxon>
        <taxon>Bacteroidota</taxon>
        <taxon>Bacteroidia</taxon>
        <taxon>Bacteroidales</taxon>
        <taxon>Porphyromonadaceae</taxon>
        <taxon>Porphyromonas</taxon>
    </lineage>
</organism>
<keyword evidence="5 7" id="KW-0378">Hydrolase</keyword>
<evidence type="ECO:0000256" key="1">
    <source>
        <dbReference type="ARBA" id="ARBA00000677"/>
    </source>
</evidence>
<dbReference type="EC" id="3.4.21.89" evidence="3 7"/>
<keyword evidence="7" id="KW-1133">Transmembrane helix</keyword>
<comment type="subcellular location">
    <subcellularLocation>
        <location evidence="7">Membrane</location>
        <topology evidence="7">Single-pass type II membrane protein</topology>
    </subcellularLocation>
</comment>
<feature type="active site" evidence="6">
    <location>
        <position position="100"/>
    </location>
</feature>
<evidence type="ECO:0000256" key="7">
    <source>
        <dbReference type="RuleBase" id="RU362042"/>
    </source>
</evidence>
<dbReference type="InterPro" id="IPR019533">
    <property type="entry name" value="Peptidase_S26"/>
</dbReference>
<dbReference type="InterPro" id="IPR000223">
    <property type="entry name" value="Pept_S26A_signal_pept_1"/>
</dbReference>
<gene>
    <name evidence="9" type="ordered locus">Poras_1009</name>
</gene>
<comment type="caution">
    <text evidence="7">Lacks conserved residue(s) required for the propagation of feature annotation.</text>
</comment>
<evidence type="ECO:0000256" key="4">
    <source>
        <dbReference type="ARBA" id="ARBA00019232"/>
    </source>
</evidence>
<dbReference type="HOGENOM" id="CLU_028723_1_0_10"/>
<dbReference type="STRING" id="879243.Poras_1009"/>
<comment type="similarity">
    <text evidence="2 7">Belongs to the peptidase S26 family.</text>
</comment>
<dbReference type="GO" id="GO:0009003">
    <property type="term" value="F:signal peptidase activity"/>
    <property type="evidence" value="ECO:0007669"/>
    <property type="project" value="UniProtKB-EC"/>
</dbReference>
<feature type="domain" description="Peptidase S26" evidence="8">
    <location>
        <begin position="410"/>
        <end position="444"/>
    </location>
</feature>
<accession>F4KKM7</accession>
<dbReference type="eggNOG" id="COG0681">
    <property type="taxonomic scope" value="Bacteria"/>
</dbReference>
<evidence type="ECO:0000256" key="2">
    <source>
        <dbReference type="ARBA" id="ARBA00009370"/>
    </source>
</evidence>
<comment type="catalytic activity">
    <reaction evidence="1 7">
        <text>Cleavage of hydrophobic, N-terminal signal or leader sequences from secreted and periplasmic proteins.</text>
        <dbReference type="EC" id="3.4.21.89"/>
    </reaction>
</comment>
<dbReference type="CDD" id="cd06530">
    <property type="entry name" value="S26_SPase_I"/>
    <property type="match status" value="2"/>
</dbReference>
<dbReference type="PROSITE" id="PS00761">
    <property type="entry name" value="SPASE_I_3"/>
    <property type="match status" value="1"/>
</dbReference>
<dbReference type="InterPro" id="IPR036286">
    <property type="entry name" value="LexA/Signal_pep-like_sf"/>
</dbReference>
<name>F4KKM7_PORAD</name>
<dbReference type="EMBL" id="CP002689">
    <property type="protein sequence ID" value="AEE12952.1"/>
    <property type="molecule type" value="Genomic_DNA"/>
</dbReference>
<keyword evidence="7" id="KW-0472">Membrane</keyword>
<evidence type="ECO:0000313" key="9">
    <source>
        <dbReference type="EMBL" id="AEE12952.1"/>
    </source>
</evidence>
<keyword evidence="10" id="KW-1185">Reference proteome</keyword>